<feature type="coiled-coil region" evidence="1">
    <location>
        <begin position="41"/>
        <end position="139"/>
    </location>
</feature>
<feature type="chain" id="PRO_5046622515" evidence="3">
    <location>
        <begin position="25"/>
        <end position="473"/>
    </location>
</feature>
<gene>
    <name evidence="5" type="ORF">KIH73_07125</name>
</gene>
<feature type="domain" description="Peptidase C51" evidence="4">
    <location>
        <begin position="341"/>
        <end position="472"/>
    </location>
</feature>
<evidence type="ECO:0000313" key="5">
    <source>
        <dbReference type="EMBL" id="MBW3083139.1"/>
    </source>
</evidence>
<evidence type="ECO:0000259" key="4">
    <source>
        <dbReference type="PROSITE" id="PS50911"/>
    </source>
</evidence>
<dbReference type="PROSITE" id="PS50911">
    <property type="entry name" value="CHAP"/>
    <property type="match status" value="1"/>
</dbReference>
<dbReference type="RefSeq" id="WP_219081974.1">
    <property type="nucleotide sequence ID" value="NZ_JAHBBD010000015.1"/>
</dbReference>
<protein>
    <submittedName>
        <fullName evidence="5">CHAP domain-containing protein</fullName>
    </submittedName>
</protein>
<comment type="caution">
    <text evidence="5">The sequence shown here is derived from an EMBL/GenBank/DDBJ whole genome shotgun (WGS) entry which is preliminary data.</text>
</comment>
<organism evidence="5 6">
    <name type="scientific">Bifidobacterium phasiani</name>
    <dbReference type="NCBI Taxonomy" id="2834431"/>
    <lineage>
        <taxon>Bacteria</taxon>
        <taxon>Bacillati</taxon>
        <taxon>Actinomycetota</taxon>
        <taxon>Actinomycetes</taxon>
        <taxon>Bifidobacteriales</taxon>
        <taxon>Bifidobacteriaceae</taxon>
        <taxon>Bifidobacterium</taxon>
    </lineage>
</organism>
<sequence length="473" mass="48502">MSLVRRAKALSGLMVSAATLLAFCAVGATAPQAEAVTVGEYQQAVQEHADLKEQLAGVNSQLADLIVQLDDLTSNQIPAAQEAANSANDAAEQAQSLADATAERLSAAQKDLADLQASIEQTGADYDDAQAAVAQLARQSFHGSEASDLMDVVTNATTTEEFVDRMQSEAAVTRSEANAAADAAGQLGVSMTRQERLEAIEDQIAQLKTQADEQAAAAVQAAADAQSAADDLQALRDQGTAMREQLEAQSSQLTTQEAQEAAQIVAMKSEIDSWSQNTGNSGASNPSSGGSQQIGGGSSGSTGGSGSSGGSGSGGSGSSGGSSGSSGGASGMDYAVPGSCAEGSSYCYGHPTGNSVGGSAYPARQCTLWAYIRRSQLSLPVGSYMGNGEQWDNTARSLGYLVNNTPHVGAVMVFERGQYVNGWYASSAYGHVAVVERVNADGSVLISEGGTGFATFPAWETVYNAGNYTYIHY</sequence>
<feature type="compositionally biased region" description="Gly residues" evidence="2">
    <location>
        <begin position="292"/>
        <end position="329"/>
    </location>
</feature>
<evidence type="ECO:0000256" key="3">
    <source>
        <dbReference type="SAM" id="SignalP"/>
    </source>
</evidence>
<name>A0ABS6W9G2_9BIFI</name>
<evidence type="ECO:0000256" key="2">
    <source>
        <dbReference type="SAM" id="MobiDB-lite"/>
    </source>
</evidence>
<feature type="signal peptide" evidence="3">
    <location>
        <begin position="1"/>
        <end position="24"/>
    </location>
</feature>
<reference evidence="5 6" key="1">
    <citation type="submission" date="2021-05" db="EMBL/GenBank/DDBJ databases">
        <title>Phylogenetic classification of ten novel species belonging to the genus Bifidobacterium comprising B. colchicus sp. nov., B. abeli sp. nov., B. bicoloris sp. nov., B. guerezis sp. nov., B. rosaliae sp. nov., B. santillanensis sp. nov., B. argentati sp. nov., B. amazzoni sp. nov., B. pluviali sp. nov., and B. pinnaculum sp. nov.</title>
        <authorList>
            <person name="Lugli G.A."/>
            <person name="Ruiz Garcia L."/>
            <person name="Margolles A."/>
            <person name="Ventura M."/>
        </authorList>
    </citation>
    <scope>NUCLEOTIDE SEQUENCE [LARGE SCALE GENOMIC DNA]</scope>
    <source>
        <strain evidence="5 6">6T3</strain>
    </source>
</reference>
<keyword evidence="6" id="KW-1185">Reference proteome</keyword>
<proteinExistence type="predicted"/>
<accession>A0ABS6W9G2</accession>
<keyword evidence="1" id="KW-0175">Coiled coil</keyword>
<dbReference type="InterPro" id="IPR007921">
    <property type="entry name" value="CHAP_dom"/>
</dbReference>
<evidence type="ECO:0000313" key="6">
    <source>
        <dbReference type="Proteomes" id="UP000812844"/>
    </source>
</evidence>
<feature type="region of interest" description="Disordered" evidence="2">
    <location>
        <begin position="274"/>
        <end position="329"/>
    </location>
</feature>
<dbReference type="Pfam" id="PF05257">
    <property type="entry name" value="CHAP"/>
    <property type="match status" value="1"/>
</dbReference>
<keyword evidence="3" id="KW-0732">Signal</keyword>
<dbReference type="EMBL" id="JAHBBD010000015">
    <property type="protein sequence ID" value="MBW3083139.1"/>
    <property type="molecule type" value="Genomic_DNA"/>
</dbReference>
<dbReference type="Proteomes" id="UP000812844">
    <property type="component" value="Unassembled WGS sequence"/>
</dbReference>
<feature type="coiled-coil region" evidence="1">
    <location>
        <begin position="190"/>
        <end position="249"/>
    </location>
</feature>
<evidence type="ECO:0000256" key="1">
    <source>
        <dbReference type="SAM" id="Coils"/>
    </source>
</evidence>
<feature type="compositionally biased region" description="Low complexity" evidence="2">
    <location>
        <begin position="277"/>
        <end position="291"/>
    </location>
</feature>